<sequence>MRNLPQTLIYEFYVSGYIYAAALAVSVSSVGGWQFDTEIDQVFIWDTAINLGDDYQLLFEHKIRPPTVVYYLSRASLWAYIATSLVFQTLFTVIGVCNILAISTTSMLFLLGVIAVFHDSKLAIRLFFVILWIVVSSVPIFIPVVLLGTQPLAIEF</sequence>
<dbReference type="STRING" id="68775.A0A5C3M0J2"/>
<feature type="transmembrane region" description="Helical" evidence="1">
    <location>
        <begin position="93"/>
        <end position="117"/>
    </location>
</feature>
<reference evidence="2 3" key="1">
    <citation type="journal article" date="2019" name="Nat. Ecol. Evol.">
        <title>Megaphylogeny resolves global patterns of mushroom evolution.</title>
        <authorList>
            <person name="Varga T."/>
            <person name="Krizsan K."/>
            <person name="Foldi C."/>
            <person name="Dima B."/>
            <person name="Sanchez-Garcia M."/>
            <person name="Sanchez-Ramirez S."/>
            <person name="Szollosi G.J."/>
            <person name="Szarkandi J.G."/>
            <person name="Papp V."/>
            <person name="Albert L."/>
            <person name="Andreopoulos W."/>
            <person name="Angelini C."/>
            <person name="Antonin V."/>
            <person name="Barry K.W."/>
            <person name="Bougher N.L."/>
            <person name="Buchanan P."/>
            <person name="Buyck B."/>
            <person name="Bense V."/>
            <person name="Catcheside P."/>
            <person name="Chovatia M."/>
            <person name="Cooper J."/>
            <person name="Damon W."/>
            <person name="Desjardin D."/>
            <person name="Finy P."/>
            <person name="Geml J."/>
            <person name="Haridas S."/>
            <person name="Hughes K."/>
            <person name="Justo A."/>
            <person name="Karasinski D."/>
            <person name="Kautmanova I."/>
            <person name="Kiss B."/>
            <person name="Kocsube S."/>
            <person name="Kotiranta H."/>
            <person name="LaButti K.M."/>
            <person name="Lechner B.E."/>
            <person name="Liimatainen K."/>
            <person name="Lipzen A."/>
            <person name="Lukacs Z."/>
            <person name="Mihaltcheva S."/>
            <person name="Morgado L.N."/>
            <person name="Niskanen T."/>
            <person name="Noordeloos M.E."/>
            <person name="Ohm R.A."/>
            <person name="Ortiz-Santana B."/>
            <person name="Ovrebo C."/>
            <person name="Racz N."/>
            <person name="Riley R."/>
            <person name="Savchenko A."/>
            <person name="Shiryaev A."/>
            <person name="Soop K."/>
            <person name="Spirin V."/>
            <person name="Szebenyi C."/>
            <person name="Tomsovsky M."/>
            <person name="Tulloss R.E."/>
            <person name="Uehling J."/>
            <person name="Grigoriev I.V."/>
            <person name="Vagvolgyi C."/>
            <person name="Papp T."/>
            <person name="Martin F.M."/>
            <person name="Miettinen O."/>
            <person name="Hibbett D.S."/>
            <person name="Nagy L.G."/>
        </authorList>
    </citation>
    <scope>NUCLEOTIDE SEQUENCE [LARGE SCALE GENOMIC DNA]</scope>
    <source>
        <strain evidence="2 3">CBS 166.37</strain>
    </source>
</reference>
<gene>
    <name evidence="2" type="ORF">BDQ12DRAFT_665959</name>
</gene>
<feature type="transmembrane region" description="Helical" evidence="1">
    <location>
        <begin position="124"/>
        <end position="146"/>
    </location>
</feature>
<keyword evidence="1" id="KW-0472">Membrane</keyword>
<proteinExistence type="predicted"/>
<evidence type="ECO:0000313" key="3">
    <source>
        <dbReference type="Proteomes" id="UP000308652"/>
    </source>
</evidence>
<dbReference type="Proteomes" id="UP000308652">
    <property type="component" value="Unassembled WGS sequence"/>
</dbReference>
<evidence type="ECO:0000313" key="2">
    <source>
        <dbReference type="EMBL" id="TFK38710.1"/>
    </source>
</evidence>
<organism evidence="2 3">
    <name type="scientific">Crucibulum laeve</name>
    <dbReference type="NCBI Taxonomy" id="68775"/>
    <lineage>
        <taxon>Eukaryota</taxon>
        <taxon>Fungi</taxon>
        <taxon>Dikarya</taxon>
        <taxon>Basidiomycota</taxon>
        <taxon>Agaricomycotina</taxon>
        <taxon>Agaricomycetes</taxon>
        <taxon>Agaricomycetidae</taxon>
        <taxon>Agaricales</taxon>
        <taxon>Agaricineae</taxon>
        <taxon>Nidulariaceae</taxon>
        <taxon>Crucibulum</taxon>
    </lineage>
</organism>
<name>A0A5C3M0J2_9AGAR</name>
<dbReference type="AlphaFoldDB" id="A0A5C3M0J2"/>
<dbReference type="EMBL" id="ML213602">
    <property type="protein sequence ID" value="TFK38710.1"/>
    <property type="molecule type" value="Genomic_DNA"/>
</dbReference>
<accession>A0A5C3M0J2</accession>
<protein>
    <submittedName>
        <fullName evidence="2">Uncharacterized protein</fullName>
    </submittedName>
</protein>
<feature type="transmembrane region" description="Helical" evidence="1">
    <location>
        <begin position="12"/>
        <end position="33"/>
    </location>
</feature>
<keyword evidence="3" id="KW-1185">Reference proteome</keyword>
<evidence type="ECO:0000256" key="1">
    <source>
        <dbReference type="SAM" id="Phobius"/>
    </source>
</evidence>
<keyword evidence="1" id="KW-0812">Transmembrane</keyword>
<dbReference type="OrthoDB" id="3038990at2759"/>
<feature type="transmembrane region" description="Helical" evidence="1">
    <location>
        <begin position="68"/>
        <end position="87"/>
    </location>
</feature>
<keyword evidence="1" id="KW-1133">Transmembrane helix</keyword>